<feature type="chain" id="PRO_5045700824" evidence="2">
    <location>
        <begin position="22"/>
        <end position="417"/>
    </location>
</feature>
<sequence>MHIRRSPFALLTLLLASSAYAQQAAYEFKEFLPMGGYTRQSFAGSDTRLLYGTDFNRDGRADLVTRSRSAVAVYVNQHDGSFIHYWSIPTEGSSTAVGGGDIDGDNWPDLLVSSPPSAVQRFINNRGNGFTPDSQTLSLQPTGRHPMINDLLLADFNRDNKLDIVALDSDPANPDRAYTIGGSTFLHRTSAALLWGQGGGAFAADSARPRVPVAEYPLRARVIDLNDDGNLDVVTNSGTSLHLLQNHYQSGGLLPALSLAPVSANASVHGDILGVSTGDLNADDRKDLAITYYTNAPPTGRAYRLKFYRNATPHPQLRFVLEADPAEITLPAPGNGLAVANFNDDAHNDIIVGLESAGAASIALYAGRGGFSFDPPVTINGGFSAGELVTGDFNSDNRPDIAVVDIDNNRVAIYLHR</sequence>
<dbReference type="InterPro" id="IPR013517">
    <property type="entry name" value="FG-GAP"/>
</dbReference>
<dbReference type="SUPFAM" id="SSF69318">
    <property type="entry name" value="Integrin alpha N-terminal domain"/>
    <property type="match status" value="1"/>
</dbReference>
<organism evidence="3 4">
    <name type="scientific">Tahibacter amnicola</name>
    <dbReference type="NCBI Taxonomy" id="2976241"/>
    <lineage>
        <taxon>Bacteria</taxon>
        <taxon>Pseudomonadati</taxon>
        <taxon>Pseudomonadota</taxon>
        <taxon>Gammaproteobacteria</taxon>
        <taxon>Lysobacterales</taxon>
        <taxon>Rhodanobacteraceae</taxon>
        <taxon>Tahibacter</taxon>
    </lineage>
</organism>
<reference evidence="3" key="1">
    <citation type="submission" date="2022-09" db="EMBL/GenBank/DDBJ databases">
        <title>Tahibacter sp. nov., isolated from a fresh water.</title>
        <authorList>
            <person name="Baek J.H."/>
            <person name="Lee J.K."/>
            <person name="Kim J.M."/>
            <person name="Jeon C.O."/>
        </authorList>
    </citation>
    <scope>NUCLEOTIDE SEQUENCE</scope>
    <source>
        <strain evidence="3">W38</strain>
    </source>
</reference>
<feature type="signal peptide" evidence="2">
    <location>
        <begin position="1"/>
        <end position="21"/>
    </location>
</feature>
<evidence type="ECO:0000313" key="4">
    <source>
        <dbReference type="Proteomes" id="UP001064632"/>
    </source>
</evidence>
<dbReference type="Proteomes" id="UP001064632">
    <property type="component" value="Chromosome"/>
</dbReference>
<keyword evidence="1 2" id="KW-0732">Signal</keyword>
<proteinExistence type="predicted"/>
<dbReference type="PANTHER" id="PTHR46580">
    <property type="entry name" value="SENSOR KINASE-RELATED"/>
    <property type="match status" value="1"/>
</dbReference>
<evidence type="ECO:0000256" key="1">
    <source>
        <dbReference type="ARBA" id="ARBA00022729"/>
    </source>
</evidence>
<dbReference type="EMBL" id="CP104694">
    <property type="protein sequence ID" value="UXI67662.1"/>
    <property type="molecule type" value="Genomic_DNA"/>
</dbReference>
<protein>
    <submittedName>
        <fullName evidence="3">VCBS repeat-containing protein</fullName>
    </submittedName>
</protein>
<keyword evidence="4" id="KW-1185">Reference proteome</keyword>
<dbReference type="Gene3D" id="2.130.10.130">
    <property type="entry name" value="Integrin alpha, N-terminal"/>
    <property type="match status" value="2"/>
</dbReference>
<evidence type="ECO:0000256" key="2">
    <source>
        <dbReference type="SAM" id="SignalP"/>
    </source>
</evidence>
<dbReference type="PANTHER" id="PTHR46580:SF4">
    <property type="entry name" value="ATP_GTP-BINDING PROTEIN"/>
    <property type="match status" value="1"/>
</dbReference>
<name>A0ABY6BIH1_9GAMM</name>
<dbReference type="RefSeq" id="WP_261694632.1">
    <property type="nucleotide sequence ID" value="NZ_CP104694.1"/>
</dbReference>
<evidence type="ECO:0000313" key="3">
    <source>
        <dbReference type="EMBL" id="UXI67662.1"/>
    </source>
</evidence>
<dbReference type="Pfam" id="PF13517">
    <property type="entry name" value="FG-GAP_3"/>
    <property type="match status" value="2"/>
</dbReference>
<dbReference type="InterPro" id="IPR028994">
    <property type="entry name" value="Integrin_alpha_N"/>
</dbReference>
<gene>
    <name evidence="3" type="ORF">N4264_23450</name>
</gene>
<accession>A0ABY6BIH1</accession>